<evidence type="ECO:0000313" key="3">
    <source>
        <dbReference type="Proteomes" id="UP001238450"/>
    </source>
</evidence>
<protein>
    <recommendedName>
        <fullName evidence="1">Knr4/Smi1-like domain-containing protein</fullName>
    </recommendedName>
</protein>
<dbReference type="Gene3D" id="3.40.1580.10">
    <property type="entry name" value="SMI1/KNR4-like"/>
    <property type="match status" value="1"/>
</dbReference>
<name>A0AAJ1WTI1_9BACL</name>
<evidence type="ECO:0000259" key="1">
    <source>
        <dbReference type="Pfam" id="PF09346"/>
    </source>
</evidence>
<comment type="caution">
    <text evidence="2">The sequence shown here is derived from an EMBL/GenBank/DDBJ whole genome shotgun (WGS) entry which is preliminary data.</text>
</comment>
<dbReference type="InterPro" id="IPR037883">
    <property type="entry name" value="Knr4/Smi1-like_sf"/>
</dbReference>
<reference evidence="2 3" key="1">
    <citation type="submission" date="2023-07" db="EMBL/GenBank/DDBJ databases">
        <title>Genomic Encyclopedia of Type Strains, Phase IV (KMG-IV): sequencing the most valuable type-strain genomes for metagenomic binning, comparative biology and taxonomic classification.</title>
        <authorList>
            <person name="Goeker M."/>
        </authorList>
    </citation>
    <scope>NUCLEOTIDE SEQUENCE [LARGE SCALE GENOMIC DNA]</scope>
    <source>
        <strain evidence="2 3">DSM 46876</strain>
    </source>
</reference>
<dbReference type="SUPFAM" id="SSF160631">
    <property type="entry name" value="SMI1/KNR4-like"/>
    <property type="match status" value="1"/>
</dbReference>
<dbReference type="InterPro" id="IPR018958">
    <property type="entry name" value="Knr4/Smi1-like_dom"/>
</dbReference>
<keyword evidence="3" id="KW-1185">Reference proteome</keyword>
<proteinExistence type="predicted"/>
<organism evidence="2 3">
    <name type="scientific">Croceifilum oryzae</name>
    <dbReference type="NCBI Taxonomy" id="1553429"/>
    <lineage>
        <taxon>Bacteria</taxon>
        <taxon>Bacillati</taxon>
        <taxon>Bacillota</taxon>
        <taxon>Bacilli</taxon>
        <taxon>Bacillales</taxon>
        <taxon>Thermoactinomycetaceae</taxon>
        <taxon>Croceifilum</taxon>
    </lineage>
</organism>
<dbReference type="Pfam" id="PF09346">
    <property type="entry name" value="SMI1_KNR4"/>
    <property type="match status" value="1"/>
</dbReference>
<dbReference type="Proteomes" id="UP001238450">
    <property type="component" value="Unassembled WGS sequence"/>
</dbReference>
<dbReference type="EMBL" id="JAUSUV010000019">
    <property type="protein sequence ID" value="MDQ0418840.1"/>
    <property type="molecule type" value="Genomic_DNA"/>
</dbReference>
<dbReference type="RefSeq" id="WP_307254810.1">
    <property type="nucleotide sequence ID" value="NZ_JAUSUV010000019.1"/>
</dbReference>
<sequence length="159" mass="18249">MTIQDLFEQISKHDDCEIFLSEGLPQIESIYQLPKDLHDFYKLCGGVVLYKSTNYPVRIVPPKFFVPANPVMLGGRYEEDISSNWYIIADDLSGEYLTIDLESERFGYCYDSFHDRHGVVGESQIIALSFTELLCNLVEGKGDYWYWLQGGAYLGDAYD</sequence>
<evidence type="ECO:0000313" key="2">
    <source>
        <dbReference type="EMBL" id="MDQ0418840.1"/>
    </source>
</evidence>
<feature type="domain" description="Knr4/Smi1-like" evidence="1">
    <location>
        <begin position="31"/>
        <end position="134"/>
    </location>
</feature>
<gene>
    <name evidence="2" type="ORF">J2Z48_003045</name>
</gene>
<dbReference type="AlphaFoldDB" id="A0AAJ1WTI1"/>
<accession>A0AAJ1WTI1</accession>